<reference evidence="14 15" key="1">
    <citation type="journal article" date="2020" name="Mol. Biol. Evol.">
        <title>Distinct Expression and Methylation Patterns for Genes with Different Fates following a Single Whole-Genome Duplication in Flowering Plants.</title>
        <authorList>
            <person name="Shi T."/>
            <person name="Rahmani R.S."/>
            <person name="Gugger P.F."/>
            <person name="Wang M."/>
            <person name="Li H."/>
            <person name="Zhang Y."/>
            <person name="Li Z."/>
            <person name="Wang Q."/>
            <person name="Van de Peer Y."/>
            <person name="Marchal K."/>
            <person name="Chen J."/>
        </authorList>
    </citation>
    <scope>NUCLEOTIDE SEQUENCE [LARGE SCALE GENOMIC DNA]</scope>
    <source>
        <tissue evidence="14">Leaf</tissue>
    </source>
</reference>
<evidence type="ECO:0000259" key="12">
    <source>
        <dbReference type="Pfam" id="PF08263"/>
    </source>
</evidence>
<dbReference type="InterPro" id="IPR013210">
    <property type="entry name" value="LRR_N_plant-typ"/>
</dbReference>
<evidence type="ECO:0000313" key="15">
    <source>
        <dbReference type="Proteomes" id="UP000607653"/>
    </source>
</evidence>
<dbReference type="Gene3D" id="3.80.10.10">
    <property type="entry name" value="Ribonuclease Inhibitor"/>
    <property type="match status" value="4"/>
</dbReference>
<dbReference type="Proteomes" id="UP000607653">
    <property type="component" value="Unassembled WGS sequence"/>
</dbReference>
<dbReference type="Pfam" id="PF23598">
    <property type="entry name" value="LRR_14"/>
    <property type="match status" value="1"/>
</dbReference>
<feature type="transmembrane region" description="Helical" evidence="10">
    <location>
        <begin position="780"/>
        <end position="796"/>
    </location>
</feature>
<dbReference type="PANTHER" id="PTHR48062">
    <property type="entry name" value="RECEPTOR-LIKE PROTEIN 14"/>
    <property type="match status" value="1"/>
</dbReference>
<proteinExistence type="inferred from homology"/>
<dbReference type="InterPro" id="IPR032675">
    <property type="entry name" value="LRR_dom_sf"/>
</dbReference>
<keyword evidence="9" id="KW-0325">Glycoprotein</keyword>
<organism evidence="14 15">
    <name type="scientific">Nelumbo nucifera</name>
    <name type="common">Sacred lotus</name>
    <dbReference type="NCBI Taxonomy" id="4432"/>
    <lineage>
        <taxon>Eukaryota</taxon>
        <taxon>Viridiplantae</taxon>
        <taxon>Streptophyta</taxon>
        <taxon>Embryophyta</taxon>
        <taxon>Tracheophyta</taxon>
        <taxon>Spermatophyta</taxon>
        <taxon>Magnoliopsida</taxon>
        <taxon>Proteales</taxon>
        <taxon>Nelumbonaceae</taxon>
        <taxon>Nelumbo</taxon>
    </lineage>
</organism>
<feature type="domain" description="Leucine-rich repeat-containing N-terminal plant-type" evidence="12">
    <location>
        <begin position="30"/>
        <end position="72"/>
    </location>
</feature>
<dbReference type="FunFam" id="3.80.10.10:FF:000095">
    <property type="entry name" value="LRR receptor-like serine/threonine-protein kinase GSO1"/>
    <property type="match status" value="1"/>
</dbReference>
<feature type="transmembrane region" description="Helical" evidence="10">
    <location>
        <begin position="749"/>
        <end position="773"/>
    </location>
</feature>
<gene>
    <name evidence="14" type="ORF">HUJ06_031704</name>
</gene>
<keyword evidence="6" id="KW-0677">Repeat</keyword>
<evidence type="ECO:0000256" key="10">
    <source>
        <dbReference type="SAM" id="Phobius"/>
    </source>
</evidence>
<feature type="signal peptide" evidence="11">
    <location>
        <begin position="1"/>
        <end position="19"/>
    </location>
</feature>
<dbReference type="Pfam" id="PF00560">
    <property type="entry name" value="LRR_1"/>
    <property type="match status" value="4"/>
</dbReference>
<keyword evidence="5 11" id="KW-0732">Signal</keyword>
<protein>
    <recommendedName>
        <fullName evidence="16">Leucine-rich repeat-containing N-terminal plant-type domain-containing protein</fullName>
    </recommendedName>
</protein>
<evidence type="ECO:0000256" key="1">
    <source>
        <dbReference type="ARBA" id="ARBA00004251"/>
    </source>
</evidence>
<dbReference type="InterPro" id="IPR051502">
    <property type="entry name" value="RLP_Defense_Trigger"/>
</dbReference>
<dbReference type="PROSITE" id="PS51450">
    <property type="entry name" value="LRR"/>
    <property type="match status" value="2"/>
</dbReference>
<dbReference type="InterPro" id="IPR055414">
    <property type="entry name" value="LRR_R13L4/SHOC2-like"/>
</dbReference>
<dbReference type="Pfam" id="PF13855">
    <property type="entry name" value="LRR_8"/>
    <property type="match status" value="1"/>
</dbReference>
<feature type="chain" id="PRO_5032757810" description="Leucine-rich repeat-containing N-terminal plant-type domain-containing protein" evidence="11">
    <location>
        <begin position="20"/>
        <end position="808"/>
    </location>
</feature>
<evidence type="ECO:0000313" key="14">
    <source>
        <dbReference type="EMBL" id="DAD30236.1"/>
    </source>
</evidence>
<accession>A0A822YH25</accession>
<dbReference type="SUPFAM" id="SSF52058">
    <property type="entry name" value="L domain-like"/>
    <property type="match status" value="3"/>
</dbReference>
<evidence type="ECO:0008006" key="16">
    <source>
        <dbReference type="Google" id="ProtNLM"/>
    </source>
</evidence>
<keyword evidence="3" id="KW-0433">Leucine-rich repeat</keyword>
<dbReference type="GO" id="GO:0005886">
    <property type="term" value="C:plasma membrane"/>
    <property type="evidence" value="ECO:0007669"/>
    <property type="project" value="UniProtKB-SubCell"/>
</dbReference>
<comment type="similarity">
    <text evidence="2">Belongs to the RLP family.</text>
</comment>
<dbReference type="PANTHER" id="PTHR48062:SF21">
    <property type="entry name" value="RECEPTOR-LIKE PROTEIN 12"/>
    <property type="match status" value="1"/>
</dbReference>
<evidence type="ECO:0000259" key="13">
    <source>
        <dbReference type="Pfam" id="PF23598"/>
    </source>
</evidence>
<dbReference type="AlphaFoldDB" id="A0A822YH25"/>
<sequence length="808" mass="91621">MRTLRAWLIVMLLLHQFHHHHHHESMACLEQEKMALLAFKASVPWTDHDDTSSGRLPSWVEDDDNDDCCSWEREFNLLNASLFLPFQELRHLDLSENGFRGLADNEGLEPLGRLKRLEVLDLSHNHFDNSILPSLGALKSLKNLSLRWNNLDLRLCKLRNLQELDLSGNDFVGSFNHCLGNLTSLRALDLSHNQFEGSFDTSFIAGLTSIEYLSLSLNRFQGSFSFHSFANLSKLDSFQCEYHRLIVEADDYPTWVPSFQLKSLALSGFTFKNGAFPSFLYYQQELRVVQLSRNNLKGEFPIWLLENNTKLQSLNLANNSFTGPLVLPPHPCVNLSVLILSNNNFSGSIPTNIGVIFPNLGILKLSQNYLSNNNLSGQIPEHLIMGSSNLAFLKLSYNNLYGKILHTITNLTRLKLLYLAHNFFSGNLQVVYISHNNISGPLPRWLGNLSSLESLVMRNNHLEGSIPSEFCQLHLLRYLDLSENNIQGSIPSYFSSQYLEHVHLQKNMLEGPMTNAFSNNTSLVTLGIRDNHLNGGIPEWIGGLSSLNALILKGNQFEGQIPVQLCELKNLNIMDFSHNFLSGSIPSCLNNIKFKGESISYERNLEVFIGFTYGELYSYKSMLFGFENDLSSEDVTVEVEVEFTTKFLYETYKGVVLELMSGIDLSCNKLVDNIPSEIGDLSDIRALNLSYNYLNGQIPPSFSNLRKIDYEGNPLLCGEPLRKNNCTNSSKASPSMQTAPDGMDMDMDMYSFVVSFVASYITVLLGLVAVFYINPYWRRVWFYLIDVCITSTYYFVTNNIQKLLSFSY</sequence>
<evidence type="ECO:0000256" key="11">
    <source>
        <dbReference type="SAM" id="SignalP"/>
    </source>
</evidence>
<dbReference type="SMART" id="SM00369">
    <property type="entry name" value="LRR_TYP"/>
    <property type="match status" value="7"/>
</dbReference>
<dbReference type="EMBL" id="DUZY01000002">
    <property type="protein sequence ID" value="DAD30236.1"/>
    <property type="molecule type" value="Genomic_DNA"/>
</dbReference>
<keyword evidence="15" id="KW-1185">Reference proteome</keyword>
<comment type="caution">
    <text evidence="14">The sequence shown here is derived from an EMBL/GenBank/DDBJ whole genome shotgun (WGS) entry which is preliminary data.</text>
</comment>
<keyword evidence="7 10" id="KW-1133">Transmembrane helix</keyword>
<feature type="domain" description="Disease resistance R13L4/SHOC-2-like LRR" evidence="13">
    <location>
        <begin position="88"/>
        <end position="264"/>
    </location>
</feature>
<evidence type="ECO:0000256" key="8">
    <source>
        <dbReference type="ARBA" id="ARBA00023136"/>
    </source>
</evidence>
<dbReference type="InterPro" id="IPR001611">
    <property type="entry name" value="Leu-rich_rpt"/>
</dbReference>
<dbReference type="InterPro" id="IPR003591">
    <property type="entry name" value="Leu-rich_rpt_typical-subtyp"/>
</dbReference>
<keyword evidence="8 10" id="KW-0472">Membrane</keyword>
<evidence type="ECO:0000256" key="9">
    <source>
        <dbReference type="ARBA" id="ARBA00023180"/>
    </source>
</evidence>
<keyword evidence="4 10" id="KW-0812">Transmembrane</keyword>
<evidence type="ECO:0000256" key="7">
    <source>
        <dbReference type="ARBA" id="ARBA00022989"/>
    </source>
</evidence>
<evidence type="ECO:0000256" key="5">
    <source>
        <dbReference type="ARBA" id="ARBA00022729"/>
    </source>
</evidence>
<comment type="subcellular location">
    <subcellularLocation>
        <location evidence="1">Cell membrane</location>
        <topology evidence="1">Single-pass type I membrane protein</topology>
    </subcellularLocation>
</comment>
<evidence type="ECO:0000256" key="6">
    <source>
        <dbReference type="ARBA" id="ARBA00022737"/>
    </source>
</evidence>
<name>A0A822YH25_NELNU</name>
<dbReference type="Pfam" id="PF08263">
    <property type="entry name" value="LRRNT_2"/>
    <property type="match status" value="1"/>
</dbReference>
<evidence type="ECO:0000256" key="4">
    <source>
        <dbReference type="ARBA" id="ARBA00022692"/>
    </source>
</evidence>
<evidence type="ECO:0000256" key="3">
    <source>
        <dbReference type="ARBA" id="ARBA00022614"/>
    </source>
</evidence>
<evidence type="ECO:0000256" key="2">
    <source>
        <dbReference type="ARBA" id="ARBA00009592"/>
    </source>
</evidence>